<evidence type="ECO:0000313" key="1">
    <source>
        <dbReference type="EMBL" id="TLM93948.1"/>
    </source>
</evidence>
<evidence type="ECO:0000313" key="2">
    <source>
        <dbReference type="Proteomes" id="UP000305517"/>
    </source>
</evidence>
<dbReference type="InterPro" id="IPR036388">
    <property type="entry name" value="WH-like_DNA-bd_sf"/>
</dbReference>
<keyword evidence="2" id="KW-1185">Reference proteome</keyword>
<proteinExistence type="predicted"/>
<dbReference type="Proteomes" id="UP000305517">
    <property type="component" value="Unassembled WGS sequence"/>
</dbReference>
<organism evidence="1 2">
    <name type="scientific">Hymenobacter jeollabukensis</name>
    <dbReference type="NCBI Taxonomy" id="2025313"/>
    <lineage>
        <taxon>Bacteria</taxon>
        <taxon>Pseudomonadati</taxon>
        <taxon>Bacteroidota</taxon>
        <taxon>Cytophagia</taxon>
        <taxon>Cytophagales</taxon>
        <taxon>Hymenobacteraceae</taxon>
        <taxon>Hymenobacter</taxon>
    </lineage>
</organism>
<dbReference type="Gene3D" id="1.10.10.10">
    <property type="entry name" value="Winged helix-like DNA-binding domain superfamily/Winged helix DNA-binding domain"/>
    <property type="match status" value="1"/>
</dbReference>
<dbReference type="AlphaFoldDB" id="A0A5R8WSX8"/>
<name>A0A5R8WSX8_9BACT</name>
<accession>A0A5R8WSX8</accession>
<dbReference type="OrthoDB" id="886330at2"/>
<dbReference type="EMBL" id="VAJM01000003">
    <property type="protein sequence ID" value="TLM93948.1"/>
    <property type="molecule type" value="Genomic_DNA"/>
</dbReference>
<evidence type="ECO:0008006" key="3">
    <source>
        <dbReference type="Google" id="ProtNLM"/>
    </source>
</evidence>
<dbReference type="RefSeq" id="WP_138076422.1">
    <property type="nucleotide sequence ID" value="NZ_VAJM01000003.1"/>
</dbReference>
<gene>
    <name evidence="1" type="ORF">FDY95_07910</name>
</gene>
<dbReference type="SUPFAM" id="SSF46785">
    <property type="entry name" value="Winged helix' DNA-binding domain"/>
    <property type="match status" value="1"/>
</dbReference>
<sequence>MPVIPAEPTGVPVIDALAERIARRDQPRDTTDPRRFEPDRIRARIAEALRPLVPGRNSRGYGTMSHICYAFVEREASTTAQLAAAAGVQRIAAGHALGSLVRAGVLRWANVGTHRYYRLTRFGEDWLLALARCETPPAAPATGQ</sequence>
<comment type="caution">
    <text evidence="1">The sequence shown here is derived from an EMBL/GenBank/DDBJ whole genome shotgun (WGS) entry which is preliminary data.</text>
</comment>
<reference evidence="1 2" key="1">
    <citation type="submission" date="2019-05" db="EMBL/GenBank/DDBJ databases">
        <title>Hymenobacter edaphi sp. nov., isolated from abandoned arsenic-contaminated farmland soil.</title>
        <authorList>
            <person name="Nie L."/>
        </authorList>
    </citation>
    <scope>NUCLEOTIDE SEQUENCE [LARGE SCALE GENOMIC DNA]</scope>
    <source>
        <strain evidence="1 2">1-3-3-8</strain>
    </source>
</reference>
<dbReference type="InterPro" id="IPR036390">
    <property type="entry name" value="WH_DNA-bd_sf"/>
</dbReference>
<protein>
    <recommendedName>
        <fullName evidence="3">Winged helix-turn-helix transcriptional regulator</fullName>
    </recommendedName>
</protein>